<dbReference type="Gene3D" id="3.40.50.300">
    <property type="entry name" value="P-loop containing nucleotide triphosphate hydrolases"/>
    <property type="match status" value="2"/>
</dbReference>
<keyword evidence="6" id="KW-0227">DNA damage</keyword>
<dbReference type="SMART" id="SM00487">
    <property type="entry name" value="DEXDc"/>
    <property type="match status" value="1"/>
</dbReference>
<feature type="domain" description="Helicase ATP-binding" evidence="17">
    <location>
        <begin position="7"/>
        <end position="290"/>
    </location>
</feature>
<protein>
    <recommendedName>
        <fullName evidence="15">DNA 5'-3' helicase</fullName>
        <ecNumber evidence="15">5.6.2.3</ecNumber>
    </recommendedName>
</protein>
<dbReference type="InterPro" id="IPR006554">
    <property type="entry name" value="Helicase-like_DEXD_c2"/>
</dbReference>
<evidence type="ECO:0000256" key="8">
    <source>
        <dbReference type="ARBA" id="ARBA00022806"/>
    </source>
</evidence>
<keyword evidence="4" id="KW-0479">Metal-binding</keyword>
<dbReference type="PaxDb" id="273116-14324227"/>
<keyword evidence="5" id="KW-0547">Nucleotide-binding</keyword>
<dbReference type="InterPro" id="IPR014013">
    <property type="entry name" value="Helic_SF1/SF2_ATP-bd_DinG/Rad3"/>
</dbReference>
<dbReference type="InterPro" id="IPR010643">
    <property type="entry name" value="HBB"/>
</dbReference>
<keyword evidence="13" id="KW-0234">DNA repair</keyword>
<keyword evidence="8 18" id="KW-0347">Helicase</keyword>
<dbReference type="InterPro" id="IPR042493">
    <property type="entry name" value="XPD_DNA_FeS"/>
</dbReference>
<dbReference type="GO" id="GO:0051539">
    <property type="term" value="F:4 iron, 4 sulfur cluster binding"/>
    <property type="evidence" value="ECO:0007669"/>
    <property type="project" value="UniProtKB-KW"/>
</dbReference>
<evidence type="ECO:0000259" key="17">
    <source>
        <dbReference type="PROSITE" id="PS51193"/>
    </source>
</evidence>
<sequence length="627" mass="71940">MLINSEIISLSGSMYEDRSYQNEAIDFIASKLANYPGVALEAPTGSGKTMMALLGSLKYAYNGHLKILYLVRTNSQEEQVIRELRTISKNRKIRALPMQGRINLCILYKTADDLKEATAESLSKFCNSRKRQVMEGHQEACPYYTIKVRSKETKDFLFENLPTAEEFYEYAFTNNLCPYESIKASLSDADIVVAPYMYFLNKTVADRFLSHWGVSREQLIIVLDEAHNLPDIGRSLGSFRISIESLNRSEKEAQSFGDPELDRGVHVTDFIEMIRSTLERTIKERVKEDDVRIRFQEFKEYLMIMNKKSEKSIRDLNNYLYLFGEYVENEKEKAGKVPVSYCSSLAQRLEAMMDEDDAMYAAILSKSESGYIQASCLDPSSILSSLKESKTIHMSGTLEPFEFYSDVTGFDIPFRRIENVFPIENRFVSYYEGVSTKYDTLDENEIRKLASIIENIVNGVKRNTIVYFPSYAVMDKVIGSGLDFDFLQEKKNLDQTEFYDVVKKFRNGGKPLLAVSGGRLSEGMNFPGRELELILIAGIPFPRPDATNRALYDYYEMKYKKGWEYAVLAPAIIKIRQEIGRLIRGKDDHGACVILDKRAKQFRRFIPDLVKTDDPVNDINTFFSNFK</sequence>
<dbReference type="SMART" id="SM00488">
    <property type="entry name" value="DEXDc2"/>
    <property type="match status" value="1"/>
</dbReference>
<dbReference type="GO" id="GO:0046872">
    <property type="term" value="F:metal ion binding"/>
    <property type="evidence" value="ECO:0007669"/>
    <property type="project" value="UniProtKB-KW"/>
</dbReference>
<evidence type="ECO:0000256" key="1">
    <source>
        <dbReference type="ARBA" id="ARBA00001966"/>
    </source>
</evidence>
<evidence type="ECO:0000256" key="3">
    <source>
        <dbReference type="ARBA" id="ARBA00022485"/>
    </source>
</evidence>
<organism evidence="18 19">
    <name type="scientific">Thermoplasma volcanium (strain ATCC 51530 / DSM 4299 / JCM 9571 / NBRC 15438 / GSS1)</name>
    <dbReference type="NCBI Taxonomy" id="273116"/>
    <lineage>
        <taxon>Archaea</taxon>
        <taxon>Methanobacteriati</taxon>
        <taxon>Thermoplasmatota</taxon>
        <taxon>Thermoplasmata</taxon>
        <taxon>Thermoplasmatales</taxon>
        <taxon>Thermoplasmataceae</taxon>
        <taxon>Thermoplasma</taxon>
    </lineage>
</organism>
<evidence type="ECO:0000256" key="13">
    <source>
        <dbReference type="ARBA" id="ARBA00023204"/>
    </source>
</evidence>
<evidence type="ECO:0000313" key="19">
    <source>
        <dbReference type="Proteomes" id="UP000001017"/>
    </source>
</evidence>
<evidence type="ECO:0000256" key="12">
    <source>
        <dbReference type="ARBA" id="ARBA00023125"/>
    </source>
</evidence>
<dbReference type="GO" id="GO:0043139">
    <property type="term" value="F:5'-3' DNA helicase activity"/>
    <property type="evidence" value="ECO:0007669"/>
    <property type="project" value="UniProtKB-EC"/>
</dbReference>
<dbReference type="Pfam" id="PF06777">
    <property type="entry name" value="HBB"/>
    <property type="match status" value="1"/>
</dbReference>
<keyword evidence="19" id="KW-1185">Reference proteome</keyword>
<dbReference type="Proteomes" id="UP000001017">
    <property type="component" value="Chromosome"/>
</dbReference>
<keyword evidence="11" id="KW-0411">Iron-sulfur</keyword>
<dbReference type="Gene3D" id="1.10.30.20">
    <property type="entry name" value="Bacterial XPD DNA helicase, FeS cluster domain"/>
    <property type="match status" value="1"/>
</dbReference>
<dbReference type="KEGG" id="tvo:TVG0012073"/>
<dbReference type="EMBL" id="BA000011">
    <property type="protein sequence ID" value="BAB59155.1"/>
    <property type="molecule type" value="Genomic_DNA"/>
</dbReference>
<dbReference type="Pfam" id="PF13307">
    <property type="entry name" value="Helicase_C_2"/>
    <property type="match status" value="1"/>
</dbReference>
<dbReference type="SMART" id="SM00491">
    <property type="entry name" value="HELICc2"/>
    <property type="match status" value="1"/>
</dbReference>
<dbReference type="SUPFAM" id="SSF52540">
    <property type="entry name" value="P-loop containing nucleoside triphosphate hydrolases"/>
    <property type="match status" value="1"/>
</dbReference>
<keyword evidence="12" id="KW-0238">DNA-binding</keyword>
<keyword evidence="14" id="KW-0413">Isomerase</keyword>
<dbReference type="PANTHER" id="PTHR11472:SF34">
    <property type="entry name" value="REGULATOR OF TELOMERE ELONGATION HELICASE 1"/>
    <property type="match status" value="1"/>
</dbReference>
<accession>Q97CT8</accession>
<dbReference type="InterPro" id="IPR027417">
    <property type="entry name" value="P-loop_NTPase"/>
</dbReference>
<evidence type="ECO:0000256" key="6">
    <source>
        <dbReference type="ARBA" id="ARBA00022763"/>
    </source>
</evidence>
<dbReference type="AlphaFoldDB" id="Q97CT8"/>
<evidence type="ECO:0000256" key="2">
    <source>
        <dbReference type="ARBA" id="ARBA00009146"/>
    </source>
</evidence>
<keyword evidence="7" id="KW-0378">Hydrolase</keyword>
<proteinExistence type="inferred from homology"/>
<keyword evidence="9" id="KW-0067">ATP-binding</keyword>
<dbReference type="STRING" id="273116.gene:9380778"/>
<evidence type="ECO:0000256" key="10">
    <source>
        <dbReference type="ARBA" id="ARBA00023004"/>
    </source>
</evidence>
<dbReference type="InterPro" id="IPR010614">
    <property type="entry name" value="RAD3-like_helicase_DEAD"/>
</dbReference>
<evidence type="ECO:0000256" key="9">
    <source>
        <dbReference type="ARBA" id="ARBA00022840"/>
    </source>
</evidence>
<dbReference type="EC" id="5.6.2.3" evidence="15"/>
<keyword evidence="10" id="KW-0408">Iron</keyword>
<evidence type="ECO:0000256" key="5">
    <source>
        <dbReference type="ARBA" id="ARBA00022741"/>
    </source>
</evidence>
<dbReference type="InterPro" id="IPR045028">
    <property type="entry name" value="DinG/Rad3-like"/>
</dbReference>
<evidence type="ECO:0000256" key="15">
    <source>
        <dbReference type="ARBA" id="ARBA00044969"/>
    </source>
</evidence>
<comment type="catalytic activity">
    <reaction evidence="16">
        <text>ATP + H2O = ADP + phosphate + H(+)</text>
        <dbReference type="Rhea" id="RHEA:13065"/>
        <dbReference type="ChEBI" id="CHEBI:15377"/>
        <dbReference type="ChEBI" id="CHEBI:15378"/>
        <dbReference type="ChEBI" id="CHEBI:30616"/>
        <dbReference type="ChEBI" id="CHEBI:43474"/>
        <dbReference type="ChEBI" id="CHEBI:456216"/>
        <dbReference type="EC" id="5.6.2.3"/>
    </reaction>
</comment>
<dbReference type="InterPro" id="IPR014001">
    <property type="entry name" value="Helicase_ATP-bd"/>
</dbReference>
<evidence type="ECO:0000256" key="16">
    <source>
        <dbReference type="ARBA" id="ARBA00048954"/>
    </source>
</evidence>
<dbReference type="GO" id="GO:0003677">
    <property type="term" value="F:DNA binding"/>
    <property type="evidence" value="ECO:0007669"/>
    <property type="project" value="UniProtKB-KW"/>
</dbReference>
<dbReference type="InterPro" id="IPR006555">
    <property type="entry name" value="ATP-dep_Helicase_C"/>
</dbReference>
<evidence type="ECO:0000256" key="7">
    <source>
        <dbReference type="ARBA" id="ARBA00022801"/>
    </source>
</evidence>
<reference evidence="18 19" key="2">
    <citation type="journal article" date="2000" name="Proc. Natl. Acad. Sci. U.S.A.">
        <title>Archaeal adaptation to higher temperatures revealed by genomic sequence of Thermoplasma volcanium.</title>
        <authorList>
            <person name="Kawashima T."/>
            <person name="Amano N."/>
            <person name="Koike H."/>
            <person name="Makino S."/>
            <person name="Higuchi S."/>
            <person name="Kawashima-Ohya Y."/>
            <person name="Watanabe K."/>
            <person name="Yamazaki M."/>
            <person name="Kanehori K."/>
            <person name="Kawamoto T."/>
            <person name="Nunoshiba T."/>
            <person name="Yamamoto Y."/>
            <person name="Aramaki H."/>
            <person name="Makino K."/>
            <person name="Suzuki M."/>
        </authorList>
    </citation>
    <scope>NUCLEOTIDE SEQUENCE [LARGE SCALE GENOMIC DNA]</scope>
    <source>
        <strain evidence="19">ATCC 51530 / DSM 4299 / JCM 9571 / NBRC 15438 / GSS1</strain>
    </source>
</reference>
<dbReference type="Gene3D" id="1.10.275.40">
    <property type="match status" value="1"/>
</dbReference>
<keyword evidence="3" id="KW-0004">4Fe-4S</keyword>
<evidence type="ECO:0000313" key="18">
    <source>
        <dbReference type="EMBL" id="BAB59155.1"/>
    </source>
</evidence>
<evidence type="ECO:0000256" key="4">
    <source>
        <dbReference type="ARBA" id="ARBA00022723"/>
    </source>
</evidence>
<dbReference type="PhylomeDB" id="Q97CT8"/>
<gene>
    <name evidence="18" type="ORF">TVG0012073</name>
</gene>
<comment type="cofactor">
    <cofactor evidence="1">
        <name>[4Fe-4S] cluster</name>
        <dbReference type="ChEBI" id="CHEBI:49883"/>
    </cofactor>
</comment>
<name>Q97CT8_THEVO</name>
<evidence type="ECO:0000256" key="11">
    <source>
        <dbReference type="ARBA" id="ARBA00023014"/>
    </source>
</evidence>
<dbReference type="GO" id="GO:0016818">
    <property type="term" value="F:hydrolase activity, acting on acid anhydrides, in phosphorus-containing anhydrides"/>
    <property type="evidence" value="ECO:0007669"/>
    <property type="project" value="InterPro"/>
</dbReference>
<dbReference type="PROSITE" id="PS51193">
    <property type="entry name" value="HELICASE_ATP_BIND_2"/>
    <property type="match status" value="1"/>
</dbReference>
<evidence type="ECO:0000256" key="14">
    <source>
        <dbReference type="ARBA" id="ARBA00023235"/>
    </source>
</evidence>
<comment type="similarity">
    <text evidence="2">Belongs to the helicase family. RAD3/XPD subfamily.</text>
</comment>
<dbReference type="GO" id="GO:0005524">
    <property type="term" value="F:ATP binding"/>
    <property type="evidence" value="ECO:0007669"/>
    <property type="project" value="UniProtKB-KW"/>
</dbReference>
<dbReference type="RefSeq" id="WP_241760286.1">
    <property type="nucleotide sequence ID" value="NC_002689.2"/>
</dbReference>
<dbReference type="eggNOG" id="arCOG00770">
    <property type="taxonomic scope" value="Archaea"/>
</dbReference>
<dbReference type="Pfam" id="PF06733">
    <property type="entry name" value="DEAD_2"/>
    <property type="match status" value="1"/>
</dbReference>
<dbReference type="HOGENOM" id="CLU_006515_9_0_2"/>
<reference evidence="18 19" key="1">
    <citation type="journal article" date="1999" name="Proc. Jpn. Acad.">
        <title>Determination of the complete genomic DNA sequence of Thermoplasma volvanium GSS1.</title>
        <authorList>
            <person name="Kawashima T."/>
            <person name="Yamamoto Y."/>
            <person name="Aramaki H."/>
            <person name="Nunoshiba T."/>
            <person name="Kawamoto T."/>
            <person name="Watanabe K."/>
            <person name="Yamazaki M."/>
            <person name="Kanehori K."/>
            <person name="Amano N."/>
            <person name="Ohya Y."/>
            <person name="Makino K."/>
            <person name="Suzuki M."/>
        </authorList>
    </citation>
    <scope>NUCLEOTIDE SEQUENCE [LARGE SCALE GENOMIC DNA]</scope>
    <source>
        <strain evidence="19">ATCC 51530 / DSM 4299 / JCM 9571 / NBRC 15438 / GSS1</strain>
    </source>
</reference>
<dbReference type="PANTHER" id="PTHR11472">
    <property type="entry name" value="DNA REPAIR DEAD HELICASE RAD3/XP-D SUBFAMILY MEMBER"/>
    <property type="match status" value="1"/>
</dbReference>
<dbReference type="GeneID" id="1441498"/>
<dbReference type="GO" id="GO:0006281">
    <property type="term" value="P:DNA repair"/>
    <property type="evidence" value="ECO:0007669"/>
    <property type="project" value="UniProtKB-KW"/>
</dbReference>